<dbReference type="GO" id="GO:0032259">
    <property type="term" value="P:methylation"/>
    <property type="evidence" value="ECO:0007669"/>
    <property type="project" value="UniProtKB-KW"/>
</dbReference>
<feature type="domain" description="Methyltransferase type 11" evidence="1">
    <location>
        <begin position="53"/>
        <end position="140"/>
    </location>
</feature>
<dbReference type="Proteomes" id="UP000697710">
    <property type="component" value="Unassembled WGS sequence"/>
</dbReference>
<proteinExistence type="predicted"/>
<keyword evidence="2" id="KW-0808">Transferase</keyword>
<reference evidence="2" key="2">
    <citation type="journal article" date="2021" name="Microbiome">
        <title>Successional dynamics and alternative stable states in a saline activated sludge microbial community over 9 years.</title>
        <authorList>
            <person name="Wang Y."/>
            <person name="Ye J."/>
            <person name="Ju F."/>
            <person name="Liu L."/>
            <person name="Boyd J.A."/>
            <person name="Deng Y."/>
            <person name="Parks D.H."/>
            <person name="Jiang X."/>
            <person name="Yin X."/>
            <person name="Woodcroft B.J."/>
            <person name="Tyson G.W."/>
            <person name="Hugenholtz P."/>
            <person name="Polz M.F."/>
            <person name="Zhang T."/>
        </authorList>
    </citation>
    <scope>NUCLEOTIDE SEQUENCE</scope>
    <source>
        <strain evidence="2">HKST-UBA01</strain>
    </source>
</reference>
<gene>
    <name evidence="2" type="ORF">KC729_04285</name>
</gene>
<dbReference type="Pfam" id="PF08241">
    <property type="entry name" value="Methyltransf_11"/>
    <property type="match status" value="1"/>
</dbReference>
<organism evidence="2 3">
    <name type="scientific">Eiseniibacteriota bacterium</name>
    <dbReference type="NCBI Taxonomy" id="2212470"/>
    <lineage>
        <taxon>Bacteria</taxon>
        <taxon>Candidatus Eiseniibacteriota</taxon>
    </lineage>
</organism>
<reference evidence="2" key="1">
    <citation type="submission" date="2020-04" db="EMBL/GenBank/DDBJ databases">
        <authorList>
            <person name="Zhang T."/>
        </authorList>
    </citation>
    <scope>NUCLEOTIDE SEQUENCE</scope>
    <source>
        <strain evidence="2">HKST-UBA01</strain>
    </source>
</reference>
<name>A0A956LX26_UNCEI</name>
<dbReference type="InterPro" id="IPR013216">
    <property type="entry name" value="Methyltransf_11"/>
</dbReference>
<dbReference type="SUPFAM" id="SSF53335">
    <property type="entry name" value="S-adenosyl-L-methionine-dependent methyltransferases"/>
    <property type="match status" value="1"/>
</dbReference>
<evidence type="ECO:0000313" key="2">
    <source>
        <dbReference type="EMBL" id="MCA9726878.1"/>
    </source>
</evidence>
<keyword evidence="2" id="KW-0489">Methyltransferase</keyword>
<dbReference type="InterPro" id="IPR029063">
    <property type="entry name" value="SAM-dependent_MTases_sf"/>
</dbReference>
<dbReference type="CDD" id="cd02440">
    <property type="entry name" value="AdoMet_MTases"/>
    <property type="match status" value="1"/>
</dbReference>
<evidence type="ECO:0000313" key="3">
    <source>
        <dbReference type="Proteomes" id="UP000697710"/>
    </source>
</evidence>
<dbReference type="GO" id="GO:0008757">
    <property type="term" value="F:S-adenosylmethionine-dependent methyltransferase activity"/>
    <property type="evidence" value="ECO:0007669"/>
    <property type="project" value="InterPro"/>
</dbReference>
<comment type="caution">
    <text evidence="2">The sequence shown here is derived from an EMBL/GenBank/DDBJ whole genome shotgun (WGS) entry which is preliminary data.</text>
</comment>
<accession>A0A956LX26</accession>
<sequence length="192" mass="23021">MLVDWRFARRVIGKRLGWTVPIENEDRRVLETIIFPYCLGRGARSVLFVGCDWYTRHYQRHFFEGIDFWTIEVDPRKRKYGARQHLVAPLEELERHVPEERFDLILCNGVYGWGLDGREQCEAAFRQCRSRLRPGGLLVIGWDDVPEHDPLDLDELTSLRAFDRHAVPVLDHQWRYVTDTPYRHTYDFYEKR</sequence>
<dbReference type="Gene3D" id="3.40.50.150">
    <property type="entry name" value="Vaccinia Virus protein VP39"/>
    <property type="match status" value="1"/>
</dbReference>
<dbReference type="EMBL" id="JAGQHR010000079">
    <property type="protein sequence ID" value="MCA9726878.1"/>
    <property type="molecule type" value="Genomic_DNA"/>
</dbReference>
<protein>
    <submittedName>
        <fullName evidence="2">Class I SAM-dependent methyltransferase</fullName>
    </submittedName>
</protein>
<dbReference type="AlphaFoldDB" id="A0A956LX26"/>
<evidence type="ECO:0000259" key="1">
    <source>
        <dbReference type="Pfam" id="PF08241"/>
    </source>
</evidence>